<dbReference type="InterPro" id="IPR056459">
    <property type="entry name" value="TPR_DOP1"/>
</dbReference>
<dbReference type="PANTHER" id="PTHR14042:SF24">
    <property type="entry name" value="PROTEIN DOPEY-1 HOMOLOG"/>
    <property type="match status" value="1"/>
</dbReference>
<reference evidence="11 12" key="1">
    <citation type="submission" date="2024-11" db="EMBL/GenBank/DDBJ databases">
        <title>Chromosome-level genome assembly of the freshwater bivalve Anodonta woodiana.</title>
        <authorList>
            <person name="Chen X."/>
        </authorList>
    </citation>
    <scope>NUCLEOTIDE SEQUENCE [LARGE SCALE GENOMIC DNA]</scope>
    <source>
        <strain evidence="11">MN2024</strain>
        <tissue evidence="11">Gills</tissue>
    </source>
</reference>
<evidence type="ECO:0000259" key="9">
    <source>
        <dbReference type="Pfam" id="PF24597"/>
    </source>
</evidence>
<evidence type="ECO:0000256" key="3">
    <source>
        <dbReference type="ARBA" id="ARBA00022927"/>
    </source>
</evidence>
<dbReference type="Pfam" id="PF24601">
    <property type="entry name" value="TPR_DOP1"/>
    <property type="match status" value="1"/>
</dbReference>
<dbReference type="EMBL" id="JBJQND010000003">
    <property type="protein sequence ID" value="KAL3881558.1"/>
    <property type="molecule type" value="Genomic_DNA"/>
</dbReference>
<keyword evidence="2" id="KW-0813">Transport</keyword>
<evidence type="ECO:0000259" key="10">
    <source>
        <dbReference type="Pfam" id="PF24601"/>
    </source>
</evidence>
<evidence type="ECO:0000313" key="11">
    <source>
        <dbReference type="EMBL" id="KAL3881558.1"/>
    </source>
</evidence>
<comment type="caution">
    <text evidence="11">The sequence shown here is derived from an EMBL/GenBank/DDBJ whole genome shotgun (WGS) entry which is preliminary data.</text>
</comment>
<protein>
    <recommendedName>
        <fullName evidence="13">Protein dopey-1</fullName>
    </recommendedName>
</protein>
<keyword evidence="12" id="KW-1185">Reference proteome</keyword>
<sequence length="2095" mass="236239">MSALSIFTEECELLNDSKYRSYITQVEKALKSFEYTSEWADLISALGKLNKVLLAHVKYRVIPKRVTIGKRLAQCLHPALPSGVHLKALETYDIIFKCIGTQRLAQDLFIYSAGLFPLLSHAAMNVKPVLLMLYERHFLGLGKQIKPALNGLLLGLLPGLEEGSEFYDRTNLLLDDFCESTEPEYFYTCLWECVYSCPSVRLPAVTYLLSHYNKKQIMEDQLFMIGLNINLMVDALCSAVQDTSVLVQRSFLDFLLLAFPLHNGQLTRSDMKKIVQAAINVLLRRDMSLNRRLYAWLLGTISTSMGIIKPLELSSTNYQQQDCASDCSETNLSYFNTYSRDLLVHALKMQLAENHEDGTSMLDKSSVLKPFRILISLLDKPEIGPVILESVLLGIVKCLYKEFSKSKLRKESDKSSKRIRMDESQKEATTYGELLKTANLLFGTFAPYFIWDYIARIFDLACQSGHIRRSNVTTVPGSLVSRQSSLQDQTDQPSISELCELVTFLLDIMSLETFLETQTEHLPDLLNRIIISLTNHCDVVMETEITCTLQLCTKILSKVQPIMTSVKSNKLLGEEVHVHVSHSKQSRIKSEDWMNRKSEACTKRQNSASSITNSKTTDLEEVFTITGENSMDSSLFTEADQCNLNKSDSVSVLENNFEKESSKGQCLTLMQTCIFSFETFFHILISKKIIRNPMLISKCISAMTVSRECFQHCDLNSDLDQGYEVNKDVQEEEEEQKDLKVSVDNLGEGSLEMFGCACKLMVDFASFPIYCTDVDSLLDERSQKEDITVLPNWLEDLLTCSCFVDNFQIQSSAISTTLDLIILTQSLQMENSTTPHEQRMSSSTEGTVSVMILPTLHPKHLKYLSDHMMFFKLSAKILWNYLGDKTAIYHQQTVKLFHTLHQVVPHAWVCENVIGKSLVSENEVERIESFKKFTILWHLTRDIKTEIIPGKPLRTYERSMFVVLDSLKVEASPVKILAATWLTHVVQHGDISRVMEPFLMMLLHPDTARVSIQHVNIHQPRKVRLSESEDDSSQEAKIYAISSEGGNVIYHVSTKRREFAKSPMADLKSYALAILNEEGTAATAPVKRRSLQELNFDKVNPNDLNLRVNPFGGSENSLDKLIFEGSDFPATHLQQKLNKAKRLDKETCLKEGISFETDVVNDQSEKTLVTDDSSLLGDVIGDPSDNKIEASAEEIVQGIISDILTEAFRKCETPVEGNNSTKSNRDHVLLRSESISSSNLDISNSVPKHGVHTESHTSSETDAQEEDQIDKSTELHPLHMHVLLYTQKYDYQRTLYALSTLKSMLVTCPRLLVTALVTTSISAVRPSQLVKLQLLLARHRKSVFGKNFFGEIPADVMSAYRSNMFIEILISVCLYFIRGYYPNLMSKLSHDELLGNKEVHILAAETLTLIITEVISIMRDSGKNFVSYISDLLQRCKVQKALFHCILASIHNCRKKKKGDDHMTHHITEAIIAFNEENLDSSLNETFQIKLLNFLLVMIILEKQIQKFEGESVDSTAQIDLNQLRINSHFSLLNLKYAPGQPIVQQSMFISSVISALKQLHMCHMHRHWVALVTSGLLYMGKHLPSIVLSVVWQLCRNLEAVALEYEASGKESAVSLKKIPPDYAVTMLNGLMTICHYCLLDNVSPVSINQPAPTGTSITMETVASGNILANLLHVFNPVGGARETSPQRELSSSSPVLEARGSLLSILPRIMACMTSLWKAMKNTDMNDYNPAFTMGAPKVVRQYILEFVSPLSRPHGLHLLGAIAVAWNDRRQNVSSTNWKKVGGIPCCDQLLLVELVGAIKVMPMDTLIQTVKQVLKQPPPSDLGKGKKNIPLEVNLLQFFYAHVQQVSSGQLVDSWTALLALLKDAQQLNLQPPGMFLLLQILYEFVMKTPAMEDKKNLKELQEISQKLLEAVALIAGSSLEQTTWLRRNYAVKPGPQADITDPDDVNLIDDGIQVATRRVKEPDPSTNLDSKYSVQALMLLAELMAPLLDVIYSSDEKDKVAPFLATIMYSVFPYLRNHSTHNLPSLRASSQLLATISSYQFTRKAWRKEALELLLDPSFFQMDVRCIQYWHTVIDNLMTHDKTTFKELL</sequence>
<evidence type="ECO:0000256" key="5">
    <source>
        <dbReference type="ARBA" id="ARBA00023136"/>
    </source>
</evidence>
<keyword evidence="3" id="KW-0653">Protein transport</keyword>
<accession>A0ABD3X972</accession>
<evidence type="ECO:0000256" key="6">
    <source>
        <dbReference type="ARBA" id="ARBA00046326"/>
    </source>
</evidence>
<evidence type="ECO:0000256" key="4">
    <source>
        <dbReference type="ARBA" id="ARBA00023034"/>
    </source>
</evidence>
<dbReference type="GO" id="GO:0000139">
    <property type="term" value="C:Golgi membrane"/>
    <property type="evidence" value="ECO:0007669"/>
    <property type="project" value="UniProtKB-SubCell"/>
</dbReference>
<evidence type="ECO:0000259" key="8">
    <source>
        <dbReference type="Pfam" id="PF04118"/>
    </source>
</evidence>
<comment type="subcellular location">
    <subcellularLocation>
        <location evidence="1">Golgi apparatus membrane</location>
        <topology evidence="1">Peripheral membrane protein</topology>
    </subcellularLocation>
</comment>
<proteinExistence type="inferred from homology"/>
<dbReference type="InterPro" id="IPR007249">
    <property type="entry name" value="DOP1_N"/>
</dbReference>
<name>A0ABD3X972_SINWO</name>
<feature type="domain" description="DOP1-like middle TPR" evidence="9">
    <location>
        <begin position="334"/>
        <end position="570"/>
    </location>
</feature>
<evidence type="ECO:0000313" key="12">
    <source>
        <dbReference type="Proteomes" id="UP001634394"/>
    </source>
</evidence>
<feature type="region of interest" description="Disordered" evidence="7">
    <location>
        <begin position="1239"/>
        <end position="1268"/>
    </location>
</feature>
<evidence type="ECO:0000256" key="2">
    <source>
        <dbReference type="ARBA" id="ARBA00022448"/>
    </source>
</evidence>
<organism evidence="11 12">
    <name type="scientific">Sinanodonta woodiana</name>
    <name type="common">Chinese pond mussel</name>
    <name type="synonym">Anodonta woodiana</name>
    <dbReference type="NCBI Taxonomy" id="1069815"/>
    <lineage>
        <taxon>Eukaryota</taxon>
        <taxon>Metazoa</taxon>
        <taxon>Spiralia</taxon>
        <taxon>Lophotrochozoa</taxon>
        <taxon>Mollusca</taxon>
        <taxon>Bivalvia</taxon>
        <taxon>Autobranchia</taxon>
        <taxon>Heteroconchia</taxon>
        <taxon>Palaeoheterodonta</taxon>
        <taxon>Unionida</taxon>
        <taxon>Unionoidea</taxon>
        <taxon>Unionidae</taxon>
        <taxon>Unioninae</taxon>
        <taxon>Sinanodonta</taxon>
    </lineage>
</organism>
<keyword evidence="5" id="KW-0472">Membrane</keyword>
<dbReference type="InterPro" id="IPR056458">
    <property type="entry name" value="TPR_DOP1_M"/>
</dbReference>
<evidence type="ECO:0000256" key="7">
    <source>
        <dbReference type="SAM" id="MobiDB-lite"/>
    </source>
</evidence>
<evidence type="ECO:0008006" key="13">
    <source>
        <dbReference type="Google" id="ProtNLM"/>
    </source>
</evidence>
<dbReference type="PANTHER" id="PTHR14042">
    <property type="entry name" value="DOPEY-RELATED"/>
    <property type="match status" value="1"/>
</dbReference>
<gene>
    <name evidence="11" type="ORF">ACJMK2_027984</name>
</gene>
<keyword evidence="4" id="KW-0333">Golgi apparatus</keyword>
<dbReference type="InterPro" id="IPR040314">
    <property type="entry name" value="DOP1"/>
</dbReference>
<feature type="domain" description="DOP1 N-terminal" evidence="8">
    <location>
        <begin position="16"/>
        <end position="300"/>
    </location>
</feature>
<dbReference type="Proteomes" id="UP001634394">
    <property type="component" value="Unassembled WGS sequence"/>
</dbReference>
<feature type="non-terminal residue" evidence="11">
    <location>
        <position position="2095"/>
    </location>
</feature>
<dbReference type="Pfam" id="PF04118">
    <property type="entry name" value="Dopey_N"/>
    <property type="match status" value="1"/>
</dbReference>
<feature type="domain" description="DOP1-like TPR" evidence="10">
    <location>
        <begin position="1276"/>
        <end position="1642"/>
    </location>
</feature>
<dbReference type="GO" id="GO:0015031">
    <property type="term" value="P:protein transport"/>
    <property type="evidence" value="ECO:0007669"/>
    <property type="project" value="UniProtKB-KW"/>
</dbReference>
<evidence type="ECO:0000256" key="1">
    <source>
        <dbReference type="ARBA" id="ARBA00004395"/>
    </source>
</evidence>
<comment type="similarity">
    <text evidence="6">Belongs to the DOP1 family.</text>
</comment>
<dbReference type="Pfam" id="PF24597">
    <property type="entry name" value="TPR_DOP1_M"/>
    <property type="match status" value="1"/>
</dbReference>